<dbReference type="HAMAP" id="MF_00376">
    <property type="entry name" value="Dephospho_CoA_kinase"/>
    <property type="match status" value="1"/>
</dbReference>
<dbReference type="SUPFAM" id="SSF52540">
    <property type="entry name" value="P-loop containing nucleoside triphosphate hydrolases"/>
    <property type="match status" value="1"/>
</dbReference>
<evidence type="ECO:0000256" key="5">
    <source>
        <dbReference type="ARBA" id="ARBA00022490"/>
    </source>
</evidence>
<keyword evidence="7" id="KW-0808">Transferase</keyword>
<dbReference type="GO" id="GO:0004595">
    <property type="term" value="F:pantetheine-phosphate adenylyltransferase activity"/>
    <property type="evidence" value="ECO:0007669"/>
    <property type="project" value="UniProtKB-EC"/>
</dbReference>
<name>A0AAN8P4G1_POLSC</name>
<protein>
    <recommendedName>
        <fullName evidence="21">Bifunctional coenzyme A synthase</fullName>
        <ecNumber evidence="20">2.7.1.24</ecNumber>
        <ecNumber evidence="4">2.7.7.3</ecNumber>
    </recommendedName>
</protein>
<dbReference type="GO" id="GO:0005524">
    <property type="term" value="F:ATP binding"/>
    <property type="evidence" value="ECO:0007669"/>
    <property type="project" value="UniProtKB-KW"/>
</dbReference>
<dbReference type="InterPro" id="IPR027417">
    <property type="entry name" value="P-loop_NTPase"/>
</dbReference>
<comment type="catalytic activity">
    <reaction evidence="15">
        <text>3'-dephospho-CoA + ATP = ADP + CoA + H(+)</text>
        <dbReference type="Rhea" id="RHEA:18245"/>
        <dbReference type="ChEBI" id="CHEBI:15378"/>
        <dbReference type="ChEBI" id="CHEBI:30616"/>
        <dbReference type="ChEBI" id="CHEBI:57287"/>
        <dbReference type="ChEBI" id="CHEBI:57328"/>
        <dbReference type="ChEBI" id="CHEBI:456216"/>
        <dbReference type="EC" id="2.7.1.24"/>
    </reaction>
    <physiologicalReaction direction="left-to-right" evidence="15">
        <dbReference type="Rhea" id="RHEA:18246"/>
    </physiologicalReaction>
</comment>
<dbReference type="GO" id="GO:0004140">
    <property type="term" value="F:dephospho-CoA kinase activity"/>
    <property type="evidence" value="ECO:0007669"/>
    <property type="project" value="UniProtKB-EC"/>
</dbReference>
<comment type="pathway">
    <text evidence="18">Cofactor biosynthesis; coenzyme A biosynthesis; CoA from (R)-pantothenate: step 5/5.</text>
</comment>
<evidence type="ECO:0000256" key="14">
    <source>
        <dbReference type="ARBA" id="ARBA00051310"/>
    </source>
</evidence>
<dbReference type="GO" id="GO:0015937">
    <property type="term" value="P:coenzyme A biosynthetic process"/>
    <property type="evidence" value="ECO:0007669"/>
    <property type="project" value="InterPro"/>
</dbReference>
<dbReference type="InterPro" id="IPR004821">
    <property type="entry name" value="Cyt_trans-like"/>
</dbReference>
<evidence type="ECO:0000256" key="7">
    <source>
        <dbReference type="ARBA" id="ARBA00022679"/>
    </source>
</evidence>
<dbReference type="SUPFAM" id="SSF52374">
    <property type="entry name" value="Nucleotidylyl transferase"/>
    <property type="match status" value="1"/>
</dbReference>
<comment type="subunit">
    <text evidence="3">Monomer.</text>
</comment>
<accession>A0AAN8P4G1</accession>
<keyword evidence="13" id="KW-0511">Multifunctional enzyme</keyword>
<evidence type="ECO:0000256" key="1">
    <source>
        <dbReference type="ARBA" id="ARBA00004305"/>
    </source>
</evidence>
<organism evidence="23 24">
    <name type="scientific">Polyplax serrata</name>
    <name type="common">Common mouse louse</name>
    <dbReference type="NCBI Taxonomy" id="468196"/>
    <lineage>
        <taxon>Eukaryota</taxon>
        <taxon>Metazoa</taxon>
        <taxon>Ecdysozoa</taxon>
        <taxon>Arthropoda</taxon>
        <taxon>Hexapoda</taxon>
        <taxon>Insecta</taxon>
        <taxon>Pterygota</taxon>
        <taxon>Neoptera</taxon>
        <taxon>Paraneoptera</taxon>
        <taxon>Psocodea</taxon>
        <taxon>Troctomorpha</taxon>
        <taxon>Phthiraptera</taxon>
        <taxon>Anoplura</taxon>
        <taxon>Polyplacidae</taxon>
        <taxon>Polyplax</taxon>
    </lineage>
</organism>
<evidence type="ECO:0000256" key="21">
    <source>
        <dbReference type="ARBA" id="ARBA00067394"/>
    </source>
</evidence>
<evidence type="ECO:0000259" key="22">
    <source>
        <dbReference type="Pfam" id="PF01467"/>
    </source>
</evidence>
<keyword evidence="9" id="KW-0547">Nucleotide-binding</keyword>
<evidence type="ECO:0000256" key="13">
    <source>
        <dbReference type="ARBA" id="ARBA00023268"/>
    </source>
</evidence>
<dbReference type="Gene3D" id="3.40.50.620">
    <property type="entry name" value="HUPs"/>
    <property type="match status" value="1"/>
</dbReference>
<comment type="function">
    <text evidence="16">Bifunctional enzyme that catalyzes the fourth and fifth sequential steps of CoA biosynthetic pathway. The fourth reaction is catalyzed by the phosphopantetheine adenylyltransferase, coded by the coaD domain; the fifth reaction is catalyzed by the dephospho-CoA kinase, coded by the coaE domain. May act as a point of CoA biosynthesis regulation.</text>
</comment>
<reference evidence="23 24" key="1">
    <citation type="submission" date="2023-10" db="EMBL/GenBank/DDBJ databases">
        <title>Genomes of two closely related lineages of the louse Polyplax serrata with different host specificities.</title>
        <authorList>
            <person name="Martinu J."/>
            <person name="Tarabai H."/>
            <person name="Stefka J."/>
            <person name="Hypsa V."/>
        </authorList>
    </citation>
    <scope>NUCLEOTIDE SEQUENCE [LARGE SCALE GENOMIC DNA]</scope>
    <source>
        <strain evidence="23">HR10_N</strain>
    </source>
</reference>
<evidence type="ECO:0000256" key="15">
    <source>
        <dbReference type="ARBA" id="ARBA00051912"/>
    </source>
</evidence>
<dbReference type="FunFam" id="3.40.50.300:FF:000899">
    <property type="entry name" value="Bifunctional coenzyme A synthase"/>
    <property type="match status" value="1"/>
</dbReference>
<evidence type="ECO:0000256" key="20">
    <source>
        <dbReference type="ARBA" id="ARBA00066359"/>
    </source>
</evidence>
<dbReference type="AlphaFoldDB" id="A0AAN8P4G1"/>
<proteinExistence type="inferred from homology"/>
<dbReference type="NCBIfam" id="NF001985">
    <property type="entry name" value="PRK00777.1"/>
    <property type="match status" value="1"/>
</dbReference>
<feature type="domain" description="Cytidyltransferase-like" evidence="22">
    <location>
        <begin position="141"/>
        <end position="277"/>
    </location>
</feature>
<dbReference type="PANTHER" id="PTHR10695:SF46">
    <property type="entry name" value="BIFUNCTIONAL COENZYME A SYNTHASE-RELATED"/>
    <property type="match status" value="1"/>
</dbReference>
<keyword evidence="11" id="KW-0067">ATP-binding</keyword>
<gene>
    <name evidence="23" type="ORF">RUM43_014242</name>
</gene>
<comment type="pathway">
    <text evidence="17">Cofactor biosynthesis; coenzyme A biosynthesis; CoA from (R)-pantothenate: step 4/5.</text>
</comment>
<dbReference type="NCBIfam" id="TIGR00152">
    <property type="entry name" value="dephospho-CoA kinase"/>
    <property type="match status" value="1"/>
</dbReference>
<evidence type="ECO:0000256" key="6">
    <source>
        <dbReference type="ARBA" id="ARBA00022553"/>
    </source>
</evidence>
<dbReference type="EMBL" id="JAWJWE010000009">
    <property type="protein sequence ID" value="KAK6631146.1"/>
    <property type="molecule type" value="Genomic_DNA"/>
</dbReference>
<dbReference type="InterPro" id="IPR001977">
    <property type="entry name" value="Depp_CoAkinase"/>
</dbReference>
<dbReference type="EC" id="2.7.1.24" evidence="20"/>
<evidence type="ECO:0000256" key="16">
    <source>
        <dbReference type="ARBA" id="ARBA00059677"/>
    </source>
</evidence>
<dbReference type="PROSITE" id="PS51219">
    <property type="entry name" value="DPCK"/>
    <property type="match status" value="1"/>
</dbReference>
<keyword evidence="5" id="KW-0963">Cytoplasm</keyword>
<dbReference type="GO" id="GO:0005759">
    <property type="term" value="C:mitochondrial matrix"/>
    <property type="evidence" value="ECO:0007669"/>
    <property type="project" value="UniProtKB-SubCell"/>
</dbReference>
<evidence type="ECO:0000256" key="18">
    <source>
        <dbReference type="ARBA" id="ARBA00060696"/>
    </source>
</evidence>
<sequence length="500" mass="56949">MSTGFLVAKLPGKLMSFTELINQHFLKKLYIYVAANNQPNLVNNEWVSKRITDLYSSSTSLFPNLDVRIILNELKRPDKTTIEISDLNIDVIIFPQNYNTEKITSVADLNKKLWVMYNEVELTEDANSLKYSNMKTYQNVVLGGTFDKLHNGHKILLTEALLRCTNKITVGVTNENMKLSDLIEPPEKRINEVEEFIKSVDPTLTCEVLLISDLYGPTKSDPNLNMIVVSSETYKGALKINELRKEMKLNELDIHVVELAQDCSNNEIEESKVSSSNNRIRLLGTYLKTPVPKPHLPSKPYMIGLTGGVASGKSSICKYIGTLGAGVIDCDKVAHELYKPETKIYYKLIEVFGENIVSENGEINRKILGSIVFNDPLKLQKLNELLWPEIIKKAVQECERLYEEENKKIVVLEAAVLLKANWQDRVHEVWSTIIPQDEAIARLMKRNNLSEEDARLRVNAQSSNLELVKMSNVIFCTLWSYEFTREQVDKAWKSVQAFVE</sequence>
<comment type="catalytic activity">
    <reaction evidence="14">
        <text>(R)-4'-phosphopantetheine + ATP + H(+) = 3'-dephospho-CoA + diphosphate</text>
        <dbReference type="Rhea" id="RHEA:19801"/>
        <dbReference type="ChEBI" id="CHEBI:15378"/>
        <dbReference type="ChEBI" id="CHEBI:30616"/>
        <dbReference type="ChEBI" id="CHEBI:33019"/>
        <dbReference type="ChEBI" id="CHEBI:57328"/>
        <dbReference type="ChEBI" id="CHEBI:61723"/>
        <dbReference type="EC" id="2.7.7.3"/>
    </reaction>
    <physiologicalReaction direction="left-to-right" evidence="14">
        <dbReference type="Rhea" id="RHEA:19802"/>
    </physiologicalReaction>
</comment>
<evidence type="ECO:0000256" key="9">
    <source>
        <dbReference type="ARBA" id="ARBA00022741"/>
    </source>
</evidence>
<evidence type="ECO:0000256" key="2">
    <source>
        <dbReference type="ARBA" id="ARBA00004496"/>
    </source>
</evidence>
<dbReference type="CDD" id="cd02164">
    <property type="entry name" value="PPAT_CoAS"/>
    <property type="match status" value="1"/>
</dbReference>
<keyword evidence="10" id="KW-0418">Kinase</keyword>
<evidence type="ECO:0000256" key="8">
    <source>
        <dbReference type="ARBA" id="ARBA00022695"/>
    </source>
</evidence>
<dbReference type="InterPro" id="IPR014729">
    <property type="entry name" value="Rossmann-like_a/b/a_fold"/>
</dbReference>
<dbReference type="PANTHER" id="PTHR10695">
    <property type="entry name" value="DEPHOSPHO-COA KINASE-RELATED"/>
    <property type="match status" value="1"/>
</dbReference>
<dbReference type="Proteomes" id="UP001372834">
    <property type="component" value="Unassembled WGS sequence"/>
</dbReference>
<comment type="subcellular location">
    <subcellularLocation>
        <location evidence="2">Cytoplasm</location>
    </subcellularLocation>
    <subcellularLocation>
        <location evidence="1">Mitochondrion matrix</location>
    </subcellularLocation>
</comment>
<evidence type="ECO:0000256" key="10">
    <source>
        <dbReference type="ARBA" id="ARBA00022777"/>
    </source>
</evidence>
<evidence type="ECO:0000313" key="24">
    <source>
        <dbReference type="Proteomes" id="UP001372834"/>
    </source>
</evidence>
<dbReference type="NCBIfam" id="TIGR00125">
    <property type="entry name" value="cyt_tran_rel"/>
    <property type="match status" value="1"/>
</dbReference>
<evidence type="ECO:0000256" key="3">
    <source>
        <dbReference type="ARBA" id="ARBA00011245"/>
    </source>
</evidence>
<dbReference type="Pfam" id="PF01121">
    <property type="entry name" value="CoaE"/>
    <property type="match status" value="1"/>
</dbReference>
<dbReference type="Gene3D" id="3.40.50.300">
    <property type="entry name" value="P-loop containing nucleotide triphosphate hydrolases"/>
    <property type="match status" value="1"/>
</dbReference>
<dbReference type="EC" id="2.7.7.3" evidence="4"/>
<dbReference type="Pfam" id="PF01467">
    <property type="entry name" value="CTP_transf_like"/>
    <property type="match status" value="1"/>
</dbReference>
<keyword evidence="8" id="KW-0548">Nucleotidyltransferase</keyword>
<dbReference type="FunFam" id="3.40.50.620:FF:000089">
    <property type="entry name" value="Bifunctional coenzyme A synthase"/>
    <property type="match status" value="1"/>
</dbReference>
<comment type="caution">
    <text evidence="23">The sequence shown here is derived from an EMBL/GenBank/DDBJ whole genome shotgun (WGS) entry which is preliminary data.</text>
</comment>
<evidence type="ECO:0000256" key="4">
    <source>
        <dbReference type="ARBA" id="ARBA00012392"/>
    </source>
</evidence>
<evidence type="ECO:0000256" key="12">
    <source>
        <dbReference type="ARBA" id="ARBA00023128"/>
    </source>
</evidence>
<evidence type="ECO:0000313" key="23">
    <source>
        <dbReference type="EMBL" id="KAK6631146.1"/>
    </source>
</evidence>
<evidence type="ECO:0000256" key="19">
    <source>
        <dbReference type="ARBA" id="ARBA00061673"/>
    </source>
</evidence>
<evidence type="ECO:0000256" key="11">
    <source>
        <dbReference type="ARBA" id="ARBA00022840"/>
    </source>
</evidence>
<comment type="similarity">
    <text evidence="19">In the central section; belongs to the eukaryotic CoaD family.</text>
</comment>
<keyword evidence="12" id="KW-0496">Mitochondrion</keyword>
<evidence type="ECO:0000256" key="17">
    <source>
        <dbReference type="ARBA" id="ARBA00060565"/>
    </source>
</evidence>
<keyword evidence="6" id="KW-0597">Phosphoprotein</keyword>
<dbReference type="CDD" id="cd02022">
    <property type="entry name" value="DPCK"/>
    <property type="match status" value="1"/>
</dbReference>